<dbReference type="Proteomes" id="UP000184207">
    <property type="component" value="Unassembled WGS sequence"/>
</dbReference>
<name>A0A1M7S171_FERGO</name>
<evidence type="ECO:0000259" key="6">
    <source>
        <dbReference type="Pfam" id="PF13802"/>
    </source>
</evidence>
<dbReference type="Gene3D" id="2.60.40.1180">
    <property type="entry name" value="Golgi alpha-mannosidase II"/>
    <property type="match status" value="2"/>
</dbReference>
<dbReference type="GO" id="GO:0030246">
    <property type="term" value="F:carbohydrate binding"/>
    <property type="evidence" value="ECO:0007669"/>
    <property type="project" value="InterPro"/>
</dbReference>
<dbReference type="Gene3D" id="2.60.40.1760">
    <property type="entry name" value="glycosyl hydrolase (family 31)"/>
    <property type="match status" value="1"/>
</dbReference>
<evidence type="ECO:0000313" key="10">
    <source>
        <dbReference type="Proteomes" id="UP000184207"/>
    </source>
</evidence>
<dbReference type="CDD" id="cd06604">
    <property type="entry name" value="GH31_glucosidase_II_MalA"/>
    <property type="match status" value="1"/>
</dbReference>
<evidence type="ECO:0000256" key="3">
    <source>
        <dbReference type="ARBA" id="ARBA00023295"/>
    </source>
</evidence>
<gene>
    <name evidence="9" type="ORF">SAMN02745226_00417</name>
</gene>
<dbReference type="Pfam" id="PF21365">
    <property type="entry name" value="Glyco_hydro_31_3rd"/>
    <property type="match status" value="1"/>
</dbReference>
<dbReference type="PROSITE" id="PS00129">
    <property type="entry name" value="GLYCOSYL_HYDROL_F31_1"/>
    <property type="match status" value="1"/>
</dbReference>
<dbReference type="InterPro" id="IPR033403">
    <property type="entry name" value="DUF5110"/>
</dbReference>
<dbReference type="Pfam" id="PF01055">
    <property type="entry name" value="Glyco_hydro_31_2nd"/>
    <property type="match status" value="1"/>
</dbReference>
<keyword evidence="3 4" id="KW-0326">Glycosidase</keyword>
<protein>
    <submittedName>
        <fullName evidence="9">Alpha-glucosidase</fullName>
    </submittedName>
</protein>
<feature type="domain" description="Glycoside hydrolase family 31 N-terminal" evidence="6">
    <location>
        <begin position="59"/>
        <end position="127"/>
    </location>
</feature>
<dbReference type="InterPro" id="IPR013780">
    <property type="entry name" value="Glyco_hydro_b"/>
</dbReference>
<proteinExistence type="inferred from homology"/>
<evidence type="ECO:0000259" key="8">
    <source>
        <dbReference type="Pfam" id="PF21365"/>
    </source>
</evidence>
<dbReference type="SUPFAM" id="SSF51445">
    <property type="entry name" value="(Trans)glycosidases"/>
    <property type="match status" value="1"/>
</dbReference>
<reference evidence="10" key="1">
    <citation type="submission" date="2016-12" db="EMBL/GenBank/DDBJ databases">
        <authorList>
            <person name="Varghese N."/>
            <person name="Submissions S."/>
        </authorList>
    </citation>
    <scope>NUCLEOTIDE SEQUENCE [LARGE SCALE GENOMIC DNA]</scope>
    <source>
        <strain evidence="10">DSM 13020</strain>
    </source>
</reference>
<evidence type="ECO:0000256" key="4">
    <source>
        <dbReference type="RuleBase" id="RU361185"/>
    </source>
</evidence>
<evidence type="ECO:0000259" key="5">
    <source>
        <dbReference type="Pfam" id="PF01055"/>
    </source>
</evidence>
<accession>A0A1M7S171</accession>
<dbReference type="GO" id="GO:0004553">
    <property type="term" value="F:hydrolase activity, hydrolyzing O-glycosyl compounds"/>
    <property type="evidence" value="ECO:0007669"/>
    <property type="project" value="InterPro"/>
</dbReference>
<comment type="similarity">
    <text evidence="1 4">Belongs to the glycosyl hydrolase 31 family.</text>
</comment>
<keyword evidence="2 4" id="KW-0378">Hydrolase</keyword>
<dbReference type="PANTHER" id="PTHR22762">
    <property type="entry name" value="ALPHA-GLUCOSIDASE"/>
    <property type="match status" value="1"/>
</dbReference>
<dbReference type="InterPro" id="IPR011013">
    <property type="entry name" value="Gal_mutarotase_sf_dom"/>
</dbReference>
<dbReference type="InterPro" id="IPR025887">
    <property type="entry name" value="Glyco_hydro_31_N_dom"/>
</dbReference>
<evidence type="ECO:0000256" key="1">
    <source>
        <dbReference type="ARBA" id="ARBA00007806"/>
    </source>
</evidence>
<dbReference type="Gene3D" id="3.20.20.80">
    <property type="entry name" value="Glycosidases"/>
    <property type="match status" value="1"/>
</dbReference>
<dbReference type="InterPro" id="IPR000322">
    <property type="entry name" value="Glyco_hydro_31_TIM"/>
</dbReference>
<dbReference type="CDD" id="cd14752">
    <property type="entry name" value="GH31_N"/>
    <property type="match status" value="1"/>
</dbReference>
<dbReference type="GO" id="GO:0005975">
    <property type="term" value="P:carbohydrate metabolic process"/>
    <property type="evidence" value="ECO:0007669"/>
    <property type="project" value="InterPro"/>
</dbReference>
<dbReference type="PANTHER" id="PTHR22762:SF166">
    <property type="entry name" value="ALPHA-GLUCOSIDASE"/>
    <property type="match status" value="1"/>
</dbReference>
<dbReference type="Pfam" id="PF13802">
    <property type="entry name" value="Gal_mutarotas_2"/>
    <property type="match status" value="1"/>
</dbReference>
<feature type="domain" description="Glycosyl hydrolase family 31 C-terminal" evidence="8">
    <location>
        <begin position="531"/>
        <end position="607"/>
    </location>
</feature>
<dbReference type="InterPro" id="IPR030458">
    <property type="entry name" value="Glyco_hydro_31_AS"/>
</dbReference>
<dbReference type="SUPFAM" id="SSF74650">
    <property type="entry name" value="Galactose mutarotase-like"/>
    <property type="match status" value="1"/>
</dbReference>
<dbReference type="EMBL" id="FRDJ01000001">
    <property type="protein sequence ID" value="SHN52094.1"/>
    <property type="molecule type" value="Genomic_DNA"/>
</dbReference>
<feature type="domain" description="Glycoside hydrolase family 31 TIM barrel" evidence="5">
    <location>
        <begin position="172"/>
        <end position="522"/>
    </location>
</feature>
<dbReference type="AlphaFoldDB" id="A0A1M7S171"/>
<dbReference type="InterPro" id="IPR017853">
    <property type="entry name" value="GH"/>
</dbReference>
<dbReference type="RefSeq" id="WP_072757764.1">
    <property type="nucleotide sequence ID" value="NZ_FRDJ01000001.1"/>
</dbReference>
<keyword evidence="10" id="KW-1185">Reference proteome</keyword>
<dbReference type="InterPro" id="IPR048395">
    <property type="entry name" value="Glyco_hydro_31_C"/>
</dbReference>
<dbReference type="Pfam" id="PF17137">
    <property type="entry name" value="DUF5110"/>
    <property type="match status" value="1"/>
</dbReference>
<evidence type="ECO:0000313" key="9">
    <source>
        <dbReference type="EMBL" id="SHN52094.1"/>
    </source>
</evidence>
<organism evidence="9 10">
    <name type="scientific">Fervidobacterium gondwanense DSM 13020</name>
    <dbReference type="NCBI Taxonomy" id="1121883"/>
    <lineage>
        <taxon>Bacteria</taxon>
        <taxon>Thermotogati</taxon>
        <taxon>Thermotogota</taxon>
        <taxon>Thermotogae</taxon>
        <taxon>Thermotogales</taxon>
        <taxon>Fervidobacteriaceae</taxon>
        <taxon>Fervidobacterium</taxon>
    </lineage>
</organism>
<feature type="domain" description="DUF5110" evidence="7">
    <location>
        <begin position="630"/>
        <end position="696"/>
    </location>
</feature>
<dbReference type="OrthoDB" id="176168at2"/>
<sequence length="717" mass="83562">MIKKLVYGIPKVNSEAVIKQRVRKSVSSDYSDLFQDVAIEKAQDNGKPLLVLKRKHIMDGYFFGFGDKVGPMDRKGRKYIFWNTDNFTHHPTSDPLYKSFPFFIFVSKDLKKMYGCFTDYPGYMEIDLNSKNDGILTFKVLGEGFNQYIIEGKSIHEIVKEYLELTGDNIAFPIWAFGYQQSRWSYFNENEVFDIAKNFREKKIPCDVIYLDIDYMEKYKVFTWSKENFPNYKNMLEKLHKDGFKVVSILDPGVKVEKDYFAFEEGKDKYFLKGKDRKDLEGAVWPGRVRFPDFRNAEVRRWWAKNAKKYLDDGIDGFWNDMNEIAIFATEGDLEEARERLRNAKLEDGINLAGTLGSIGEIGRRGHGDDIVHLDGIEHWKVKNTYGFNMQRATSEMLQQENRRPFLITRSAYSGIQRYGGVWTGDNHSWWEHILQETVRLNSLSLCGVFYSGCDVGGFGGDVNAELLIRFMQLGLFTPMFRNHSAIGTARQEPWQFGPEVEELLKNVIRWRYKLLPYIYTQYMLGILNRKPLIRPMFLDYAREEAFNLEDQFIFGDSIIVAPIYRPNTQKRLVWLPKKAINIFNGNVHKAGWNIVETPIEHIPAFQIVNTAVPTMEPTEYVDMPKVKKISWRVFRTNQKSKVYGYFYEDDGKTLDYLKGDYNLKKVTIEDDTVTIETLNDGYKTMEREWEFEVVDARGNIKILKAVVGSSGEFKAK</sequence>
<dbReference type="STRING" id="1121883.SAMN02745226_00417"/>
<evidence type="ECO:0000259" key="7">
    <source>
        <dbReference type="Pfam" id="PF17137"/>
    </source>
</evidence>
<evidence type="ECO:0000256" key="2">
    <source>
        <dbReference type="ARBA" id="ARBA00022801"/>
    </source>
</evidence>
<dbReference type="SUPFAM" id="SSF51011">
    <property type="entry name" value="Glycosyl hydrolase domain"/>
    <property type="match status" value="1"/>
</dbReference>